<dbReference type="Gene3D" id="1.10.10.60">
    <property type="entry name" value="Homeodomain-like"/>
    <property type="match status" value="1"/>
</dbReference>
<dbReference type="PROSITE" id="PS00688">
    <property type="entry name" value="SIGMA54_INTERACT_3"/>
    <property type="match status" value="1"/>
</dbReference>
<dbReference type="Pfam" id="PF00158">
    <property type="entry name" value="Sigma54_activat"/>
    <property type="match status" value="1"/>
</dbReference>
<dbReference type="PANTHER" id="PTHR32071:SF57">
    <property type="entry name" value="C4-DICARBOXYLATE TRANSPORT TRANSCRIPTIONAL REGULATORY PROTEIN DCTD"/>
    <property type="match status" value="1"/>
</dbReference>
<dbReference type="PROSITE" id="PS50045">
    <property type="entry name" value="SIGMA54_INTERACT_4"/>
    <property type="match status" value="1"/>
</dbReference>
<reference evidence="1 2" key="1">
    <citation type="submission" date="2017-07" db="EMBL/GenBank/DDBJ databases">
        <title>Isolation and whole genome analysis of endospore-forming bacteria from heroin.</title>
        <authorList>
            <person name="Kalinowski J."/>
            <person name="Ahrens B."/>
            <person name="Al-Dilaimi A."/>
            <person name="Winkler A."/>
            <person name="Wibberg D."/>
            <person name="Schleenbecker U."/>
            <person name="Ruckert C."/>
            <person name="Wolfel R."/>
            <person name="Grass G."/>
        </authorList>
    </citation>
    <scope>NUCLEOTIDE SEQUENCE [LARGE SCALE GENOMIC DNA]</scope>
    <source>
        <strain evidence="1 2">7521-2</strain>
    </source>
</reference>
<name>A0A268FC77_NIACI</name>
<protein>
    <submittedName>
        <fullName evidence="1">Transcriptional regulator</fullName>
    </submittedName>
</protein>
<dbReference type="InterPro" id="IPR025944">
    <property type="entry name" value="Sigma_54_int_dom_CS"/>
</dbReference>
<dbReference type="Pfam" id="PF02954">
    <property type="entry name" value="HTH_8"/>
    <property type="match status" value="1"/>
</dbReference>
<dbReference type="SUPFAM" id="SSF46689">
    <property type="entry name" value="Homeodomain-like"/>
    <property type="match status" value="1"/>
</dbReference>
<dbReference type="InterPro" id="IPR025662">
    <property type="entry name" value="Sigma_54_int_dom_ATP-bd_1"/>
</dbReference>
<dbReference type="CDD" id="cd00009">
    <property type="entry name" value="AAA"/>
    <property type="match status" value="1"/>
</dbReference>
<dbReference type="InterPro" id="IPR002078">
    <property type="entry name" value="Sigma_54_int"/>
</dbReference>
<dbReference type="AlphaFoldDB" id="A0A268FC77"/>
<dbReference type="InterPro" id="IPR002197">
    <property type="entry name" value="HTH_Fis"/>
</dbReference>
<dbReference type="InterPro" id="IPR025943">
    <property type="entry name" value="Sigma_54_int_dom_ATP-bd_2"/>
</dbReference>
<dbReference type="Proteomes" id="UP000216961">
    <property type="component" value="Unassembled WGS sequence"/>
</dbReference>
<dbReference type="GO" id="GO:0005524">
    <property type="term" value="F:ATP binding"/>
    <property type="evidence" value="ECO:0007669"/>
    <property type="project" value="InterPro"/>
</dbReference>
<dbReference type="InterPro" id="IPR058031">
    <property type="entry name" value="AAA_lid_NorR"/>
</dbReference>
<accession>A0A268FC77</accession>
<dbReference type="Gene3D" id="3.40.50.300">
    <property type="entry name" value="P-loop containing nucleotide triphosphate hydrolases"/>
    <property type="match status" value="1"/>
</dbReference>
<comment type="caution">
    <text evidence="1">The sequence shown here is derived from an EMBL/GenBank/DDBJ whole genome shotgun (WGS) entry which is preliminary data.</text>
</comment>
<dbReference type="Pfam" id="PF25601">
    <property type="entry name" value="AAA_lid_14"/>
    <property type="match status" value="1"/>
</dbReference>
<dbReference type="GO" id="GO:0006355">
    <property type="term" value="P:regulation of DNA-templated transcription"/>
    <property type="evidence" value="ECO:0007669"/>
    <property type="project" value="InterPro"/>
</dbReference>
<dbReference type="PANTHER" id="PTHR32071">
    <property type="entry name" value="TRANSCRIPTIONAL REGULATORY PROTEIN"/>
    <property type="match status" value="1"/>
</dbReference>
<dbReference type="SUPFAM" id="SSF52540">
    <property type="entry name" value="P-loop containing nucleoside triphosphate hydrolases"/>
    <property type="match status" value="1"/>
</dbReference>
<dbReference type="KEGG" id="bcir:C2I06_12895"/>
<evidence type="ECO:0000313" key="1">
    <source>
        <dbReference type="EMBL" id="PAD82981.1"/>
    </source>
</evidence>
<dbReference type="InterPro" id="IPR009057">
    <property type="entry name" value="Homeodomain-like_sf"/>
</dbReference>
<dbReference type="Gene3D" id="1.10.8.60">
    <property type="match status" value="1"/>
</dbReference>
<dbReference type="SMART" id="SM00382">
    <property type="entry name" value="AAA"/>
    <property type="match status" value="1"/>
</dbReference>
<evidence type="ECO:0000313" key="2">
    <source>
        <dbReference type="Proteomes" id="UP000216961"/>
    </source>
</evidence>
<organism evidence="1 2">
    <name type="scientific">Niallia circulans</name>
    <name type="common">Bacillus circulans</name>
    <dbReference type="NCBI Taxonomy" id="1397"/>
    <lineage>
        <taxon>Bacteria</taxon>
        <taxon>Bacillati</taxon>
        <taxon>Bacillota</taxon>
        <taxon>Bacilli</taxon>
        <taxon>Bacillales</taxon>
        <taxon>Bacillaceae</taxon>
        <taxon>Niallia</taxon>
    </lineage>
</organism>
<dbReference type="PROSITE" id="PS00676">
    <property type="entry name" value="SIGMA54_INTERACT_2"/>
    <property type="match status" value="1"/>
</dbReference>
<dbReference type="InterPro" id="IPR003593">
    <property type="entry name" value="AAA+_ATPase"/>
</dbReference>
<sequence length="468" mass="53845">MGFDEMVQKFSESLKFDVVVHDENGEIISGTGRYQNSFGDGRNNVVVQRVLNNLEPYVIYDSKISELGCKNCKYNNECVGYGAIAYPIKDQDSVIGVISIIGFSNEHKEKIRLNLENYMCELIDFSKELATKLNMLQAPYHNRLINSDEVNFRSIIGNETGLKNLIQKAKKVSNSLSTVLIRGESGTGKELIARAIHNESYRKNHQFIAINCAAIPETLLESELFGYEGGSFTGSKKEGKKGKFELADKGTIFLDEIGDMPISLQPKLLRVLQERKIERIGGKSSIPIDVRVIAATHRNLEGMLQEGRFREDLYYRLNVIPLYTMPLRERQSDITLFCKYFIRKHCQLLNKEQMKLDPNLEKWFLQYEWPGNIRQLENAIEYMVNMAESDIIGFHDLPDYLQETAGMQNVRLSLEQMIAQYEKKILQSYFVLEDYKKDKGKVAEELQISLATLYRKLDKYDFCFDDSK</sequence>
<dbReference type="InterPro" id="IPR027417">
    <property type="entry name" value="P-loop_NTPase"/>
</dbReference>
<dbReference type="EMBL" id="NPBQ01000074">
    <property type="protein sequence ID" value="PAD82981.1"/>
    <property type="molecule type" value="Genomic_DNA"/>
</dbReference>
<dbReference type="GO" id="GO:0043565">
    <property type="term" value="F:sequence-specific DNA binding"/>
    <property type="evidence" value="ECO:0007669"/>
    <property type="project" value="InterPro"/>
</dbReference>
<gene>
    <name evidence="1" type="ORF">CHH57_12060</name>
</gene>
<proteinExistence type="predicted"/>
<dbReference type="PROSITE" id="PS00675">
    <property type="entry name" value="SIGMA54_INTERACT_1"/>
    <property type="match status" value="1"/>
</dbReference>
<dbReference type="FunFam" id="3.40.50.300:FF:000006">
    <property type="entry name" value="DNA-binding transcriptional regulator NtrC"/>
    <property type="match status" value="1"/>
</dbReference>